<comment type="caution">
    <text evidence="7">The sequence shown here is derived from an EMBL/GenBank/DDBJ whole genome shotgun (WGS) entry which is preliminary data.</text>
</comment>
<dbReference type="PRINTS" id="PR01021">
    <property type="entry name" value="OMPADOMAIN"/>
</dbReference>
<accession>A0ABS8D4D9</accession>
<protein>
    <submittedName>
        <fullName evidence="7">OmpA family protein</fullName>
    </submittedName>
</protein>
<keyword evidence="2 4" id="KW-0472">Membrane</keyword>
<dbReference type="PROSITE" id="PS51257">
    <property type="entry name" value="PROKAR_LIPOPROTEIN"/>
    <property type="match status" value="1"/>
</dbReference>
<evidence type="ECO:0000256" key="2">
    <source>
        <dbReference type="ARBA" id="ARBA00023136"/>
    </source>
</evidence>
<dbReference type="PROSITE" id="PS51123">
    <property type="entry name" value="OMPA_2"/>
    <property type="match status" value="1"/>
</dbReference>
<evidence type="ECO:0000256" key="5">
    <source>
        <dbReference type="SAM" id="SignalP"/>
    </source>
</evidence>
<evidence type="ECO:0000256" key="4">
    <source>
        <dbReference type="PROSITE-ProRule" id="PRU00473"/>
    </source>
</evidence>
<name>A0ABS8D4D9_9NEIS</name>
<feature type="domain" description="OmpA-like" evidence="6">
    <location>
        <begin position="37"/>
        <end position="153"/>
    </location>
</feature>
<dbReference type="RefSeq" id="WP_227179435.1">
    <property type="nucleotide sequence ID" value="NZ_JAJBZT010000002.1"/>
</dbReference>
<dbReference type="CDD" id="cd07185">
    <property type="entry name" value="OmpA_C-like"/>
    <property type="match status" value="1"/>
</dbReference>
<dbReference type="Proteomes" id="UP001165395">
    <property type="component" value="Unassembled WGS sequence"/>
</dbReference>
<dbReference type="Gene3D" id="3.30.1330.60">
    <property type="entry name" value="OmpA-like domain"/>
    <property type="match status" value="1"/>
</dbReference>
<gene>
    <name evidence="7" type="ORF">LIN78_05795</name>
</gene>
<feature type="chain" id="PRO_5046387157" evidence="5">
    <location>
        <begin position="20"/>
        <end position="174"/>
    </location>
</feature>
<dbReference type="InterPro" id="IPR050330">
    <property type="entry name" value="Bact_OuterMem_StrucFunc"/>
</dbReference>
<keyword evidence="8" id="KW-1185">Reference proteome</keyword>
<organism evidence="7 8">
    <name type="scientific">Leeia speluncae</name>
    <dbReference type="NCBI Taxonomy" id="2884804"/>
    <lineage>
        <taxon>Bacteria</taxon>
        <taxon>Pseudomonadati</taxon>
        <taxon>Pseudomonadota</taxon>
        <taxon>Betaproteobacteria</taxon>
        <taxon>Neisseriales</taxon>
        <taxon>Leeiaceae</taxon>
        <taxon>Leeia</taxon>
    </lineage>
</organism>
<dbReference type="SUPFAM" id="SSF103088">
    <property type="entry name" value="OmpA-like"/>
    <property type="match status" value="1"/>
</dbReference>
<evidence type="ECO:0000259" key="6">
    <source>
        <dbReference type="PROSITE" id="PS51123"/>
    </source>
</evidence>
<evidence type="ECO:0000313" key="7">
    <source>
        <dbReference type="EMBL" id="MCB6183060.1"/>
    </source>
</evidence>
<dbReference type="Pfam" id="PF00691">
    <property type="entry name" value="OmpA"/>
    <property type="match status" value="1"/>
</dbReference>
<dbReference type="InterPro" id="IPR036737">
    <property type="entry name" value="OmpA-like_sf"/>
</dbReference>
<keyword evidence="3" id="KW-0998">Cell outer membrane</keyword>
<sequence length="174" mass="18768">MKMKSVLSSVLIATGLVLAGCANQGQPKGVTVNQTSRGVEITSMDSILFDTGKFEINSGGTDFLDRVANVLKTRTKKDVMIEGHTDNVGGADYNKELSDLRALSVVKALIDRGVPKSRLKAMGYGATKPIADNATENGRRLNRRTNIIILDEKKENLGNDPFSDLLGKIKGAFQ</sequence>
<evidence type="ECO:0000256" key="3">
    <source>
        <dbReference type="ARBA" id="ARBA00023237"/>
    </source>
</evidence>
<dbReference type="EMBL" id="JAJBZT010000002">
    <property type="protein sequence ID" value="MCB6183060.1"/>
    <property type="molecule type" value="Genomic_DNA"/>
</dbReference>
<proteinExistence type="predicted"/>
<dbReference type="InterPro" id="IPR006664">
    <property type="entry name" value="OMP_bac"/>
</dbReference>
<evidence type="ECO:0000313" key="8">
    <source>
        <dbReference type="Proteomes" id="UP001165395"/>
    </source>
</evidence>
<comment type="subcellular location">
    <subcellularLocation>
        <location evidence="1">Cell outer membrane</location>
    </subcellularLocation>
</comment>
<dbReference type="PANTHER" id="PTHR30329:SF21">
    <property type="entry name" value="LIPOPROTEIN YIAD-RELATED"/>
    <property type="match status" value="1"/>
</dbReference>
<feature type="signal peptide" evidence="5">
    <location>
        <begin position="1"/>
        <end position="19"/>
    </location>
</feature>
<dbReference type="PANTHER" id="PTHR30329">
    <property type="entry name" value="STATOR ELEMENT OF FLAGELLAR MOTOR COMPLEX"/>
    <property type="match status" value="1"/>
</dbReference>
<evidence type="ECO:0000256" key="1">
    <source>
        <dbReference type="ARBA" id="ARBA00004442"/>
    </source>
</evidence>
<reference evidence="7" key="1">
    <citation type="submission" date="2021-10" db="EMBL/GenBank/DDBJ databases">
        <title>The complete genome sequence of Leeia sp. TBRC 13508.</title>
        <authorList>
            <person name="Charoenyingcharoen P."/>
            <person name="Yukphan P."/>
        </authorList>
    </citation>
    <scope>NUCLEOTIDE SEQUENCE</scope>
    <source>
        <strain evidence="7">TBRC 13508</strain>
    </source>
</reference>
<dbReference type="InterPro" id="IPR006665">
    <property type="entry name" value="OmpA-like"/>
</dbReference>
<keyword evidence="5" id="KW-0732">Signal</keyword>